<proteinExistence type="inferred from homology"/>
<dbReference type="PANTHER" id="PTHR11652">
    <property type="entry name" value="30S RIBOSOMAL PROTEIN S12 FAMILY MEMBER"/>
    <property type="match status" value="1"/>
</dbReference>
<dbReference type="Pfam" id="PF00164">
    <property type="entry name" value="Ribosom_S12_S23"/>
    <property type="match status" value="1"/>
</dbReference>
<keyword evidence="2 5" id="KW-0689">Ribosomal protein</keyword>
<accession>A0AAD9GJ78</accession>
<protein>
    <recommendedName>
        <fullName evidence="4">Ribosomal protein S12, mitochondrial</fullName>
    </recommendedName>
</protein>
<evidence type="ECO:0000256" key="2">
    <source>
        <dbReference type="ARBA" id="ARBA00022980"/>
    </source>
</evidence>
<dbReference type="PRINTS" id="PR01034">
    <property type="entry name" value="RIBOSOMALS12"/>
</dbReference>
<evidence type="ECO:0000256" key="3">
    <source>
        <dbReference type="ARBA" id="ARBA00023274"/>
    </source>
</evidence>
<evidence type="ECO:0000256" key="4">
    <source>
        <dbReference type="ARBA" id="ARBA00043092"/>
    </source>
</evidence>
<dbReference type="CDD" id="cd03368">
    <property type="entry name" value="Ribosomal_S12"/>
    <property type="match status" value="1"/>
</dbReference>
<evidence type="ECO:0000313" key="6">
    <source>
        <dbReference type="Proteomes" id="UP001195914"/>
    </source>
</evidence>
<dbReference type="NCBIfam" id="TIGR00981">
    <property type="entry name" value="rpsL_bact"/>
    <property type="match status" value="1"/>
</dbReference>
<dbReference type="Proteomes" id="UP001195914">
    <property type="component" value="Unassembled WGS sequence"/>
</dbReference>
<keyword evidence="6" id="KW-1185">Reference proteome</keyword>
<dbReference type="InterPro" id="IPR012340">
    <property type="entry name" value="NA-bd_OB-fold"/>
</dbReference>
<organism evidence="5 6">
    <name type="scientific">Babesia divergens</name>
    <dbReference type="NCBI Taxonomy" id="32595"/>
    <lineage>
        <taxon>Eukaryota</taxon>
        <taxon>Sar</taxon>
        <taxon>Alveolata</taxon>
        <taxon>Apicomplexa</taxon>
        <taxon>Aconoidasida</taxon>
        <taxon>Piroplasmida</taxon>
        <taxon>Babesiidae</taxon>
        <taxon>Babesia</taxon>
    </lineage>
</organism>
<dbReference type="GO" id="GO:0015935">
    <property type="term" value="C:small ribosomal subunit"/>
    <property type="evidence" value="ECO:0007669"/>
    <property type="project" value="InterPro"/>
</dbReference>
<name>A0AAD9GJ78_BABDI</name>
<keyword evidence="3" id="KW-0687">Ribonucleoprotein</keyword>
<comment type="similarity">
    <text evidence="1">Belongs to the universal ribosomal protein uS12 family.</text>
</comment>
<dbReference type="AlphaFoldDB" id="A0AAD9GJ78"/>
<dbReference type="GO" id="GO:0006412">
    <property type="term" value="P:translation"/>
    <property type="evidence" value="ECO:0007669"/>
    <property type="project" value="InterPro"/>
</dbReference>
<dbReference type="GO" id="GO:0003735">
    <property type="term" value="F:structural constituent of ribosome"/>
    <property type="evidence" value="ECO:0007669"/>
    <property type="project" value="InterPro"/>
</dbReference>
<evidence type="ECO:0000256" key="1">
    <source>
        <dbReference type="ARBA" id="ARBA00005657"/>
    </source>
</evidence>
<reference evidence="5" key="1">
    <citation type="journal article" date="2014" name="Nucleic Acids Res.">
        <title>The evolutionary dynamics of variant antigen genes in Babesia reveal a history of genomic innovation underlying host-parasite interaction.</title>
        <authorList>
            <person name="Jackson A.P."/>
            <person name="Otto T.D."/>
            <person name="Darby A."/>
            <person name="Ramaprasad A."/>
            <person name="Xia D."/>
            <person name="Echaide I.E."/>
            <person name="Farber M."/>
            <person name="Gahlot S."/>
            <person name="Gamble J."/>
            <person name="Gupta D."/>
            <person name="Gupta Y."/>
            <person name="Jackson L."/>
            <person name="Malandrin L."/>
            <person name="Malas T.B."/>
            <person name="Moussa E."/>
            <person name="Nair M."/>
            <person name="Reid A.J."/>
            <person name="Sanders M."/>
            <person name="Sharma J."/>
            <person name="Tracey A."/>
            <person name="Quail M.A."/>
            <person name="Weir W."/>
            <person name="Wastling J.M."/>
            <person name="Hall N."/>
            <person name="Willadsen P."/>
            <person name="Lingelbach K."/>
            <person name="Shiels B."/>
            <person name="Tait A."/>
            <person name="Berriman M."/>
            <person name="Allred D.R."/>
            <person name="Pain A."/>
        </authorList>
    </citation>
    <scope>NUCLEOTIDE SEQUENCE</scope>
    <source>
        <strain evidence="5">1802A</strain>
    </source>
</reference>
<dbReference type="FunFam" id="2.40.50.140:FF:000192">
    <property type="entry name" value="Mitochondrial ribosomal protein S12"/>
    <property type="match status" value="1"/>
</dbReference>
<dbReference type="SUPFAM" id="SSF50249">
    <property type="entry name" value="Nucleic acid-binding proteins"/>
    <property type="match status" value="1"/>
</dbReference>
<gene>
    <name evidence="5" type="ORF">X943_000271</name>
</gene>
<dbReference type="InterPro" id="IPR006032">
    <property type="entry name" value="Ribosomal_uS12"/>
</dbReference>
<dbReference type="EMBL" id="JAHBMH010000007">
    <property type="protein sequence ID" value="KAK1939469.1"/>
    <property type="molecule type" value="Genomic_DNA"/>
</dbReference>
<comment type="caution">
    <text evidence="5">The sequence shown here is derived from an EMBL/GenBank/DDBJ whole genome shotgun (WGS) entry which is preliminary data.</text>
</comment>
<evidence type="ECO:0000313" key="5">
    <source>
        <dbReference type="EMBL" id="KAK1939469.1"/>
    </source>
</evidence>
<sequence>MALIRYTAVFSEILRSAGLTTTCRTAVVTPTSHGCRWMKQCSPIAKRDSRLSVVDACALPEDSTLAVETSERLESSGKGCPSSGRRWVSSPLHVFGSSRLPSSVEQCFDHLSINRNMFLNEQQRCFSTRNIRGRLFYRRRPKMIPRYKPKNRRSCWLEGCPQKKGVCVSIRVVTPRKPNSGLRKVARVRLSTGRTVTCHVPGEGHNLHTHSVVLVRGGRCQDVSGCHYKVIRGKYDLLPVKNRASSRSKYGVRLSDAVVEKRRIRMNQLHITTDLDREIFNRLLLHDWVRPDGSRRTDPVGPDEPVDVDIFTFNSRLRSIVHANKGS</sequence>
<dbReference type="Gene3D" id="2.40.50.140">
    <property type="entry name" value="Nucleic acid-binding proteins"/>
    <property type="match status" value="1"/>
</dbReference>
<dbReference type="InterPro" id="IPR005679">
    <property type="entry name" value="Ribosomal_uS12_bac"/>
</dbReference>
<reference evidence="5" key="2">
    <citation type="submission" date="2021-05" db="EMBL/GenBank/DDBJ databases">
        <authorList>
            <person name="Pain A."/>
        </authorList>
    </citation>
    <scope>NUCLEOTIDE SEQUENCE</scope>
    <source>
        <strain evidence="5">1802A</strain>
    </source>
</reference>